<dbReference type="Proteomes" id="UP000000646">
    <property type="component" value="Chromosome"/>
</dbReference>
<dbReference type="HOGENOM" id="CLU_086327_0_0_7"/>
<dbReference type="InterPro" id="IPR007172">
    <property type="entry name" value="DUF374"/>
</dbReference>
<dbReference type="EMBL" id="CP000538">
    <property type="protein sequence ID" value="EAQ73466.2"/>
    <property type="molecule type" value="Genomic_DNA"/>
</dbReference>
<dbReference type="KEGG" id="cjj:CJJ81176_0482"/>
<dbReference type="CDD" id="cd07983">
    <property type="entry name" value="LPLAT_DUF374-like"/>
    <property type="match status" value="1"/>
</dbReference>
<dbReference type="eggNOG" id="COG2121">
    <property type="taxonomic scope" value="Bacteria"/>
</dbReference>
<proteinExistence type="predicted"/>
<feature type="domain" description="DUF374" evidence="2">
    <location>
        <begin position="65"/>
        <end position="133"/>
    </location>
</feature>
<accession>A0A0H3PBN4</accession>
<reference evidence="4" key="1">
    <citation type="submission" date="2006-12" db="EMBL/GenBank/DDBJ databases">
        <authorList>
            <person name="Fouts D.E."/>
            <person name="Nelson K.E."/>
            <person name="Sebastian Y."/>
        </authorList>
    </citation>
    <scope>NUCLEOTIDE SEQUENCE [LARGE SCALE GENOMIC DNA]</scope>
    <source>
        <strain evidence="4">81-176</strain>
    </source>
</reference>
<feature type="transmembrane region" description="Helical" evidence="1">
    <location>
        <begin position="12"/>
        <end position="32"/>
    </location>
</feature>
<protein>
    <recommendedName>
        <fullName evidence="2">DUF374 domain-containing protein</fullName>
    </recommendedName>
</protein>
<evidence type="ECO:0000313" key="4">
    <source>
        <dbReference type="Proteomes" id="UP000000646"/>
    </source>
</evidence>
<evidence type="ECO:0000256" key="1">
    <source>
        <dbReference type="SAM" id="Phobius"/>
    </source>
</evidence>
<keyword evidence="1" id="KW-0472">Membrane</keyword>
<organism evidence="3 4">
    <name type="scientific">Campylobacter jejuni subsp. jejuni serotype O:23/36 (strain 81-176)</name>
    <dbReference type="NCBI Taxonomy" id="354242"/>
    <lineage>
        <taxon>Bacteria</taxon>
        <taxon>Pseudomonadati</taxon>
        <taxon>Campylobacterota</taxon>
        <taxon>Epsilonproteobacteria</taxon>
        <taxon>Campylobacterales</taxon>
        <taxon>Campylobacteraceae</taxon>
        <taxon>Campylobacter</taxon>
    </lineage>
</organism>
<evidence type="ECO:0000259" key="2">
    <source>
        <dbReference type="Pfam" id="PF04028"/>
    </source>
</evidence>
<gene>
    <name evidence="3" type="ordered locus">CJJ81176_0482</name>
</gene>
<feature type="transmembrane region" description="Helical" evidence="1">
    <location>
        <begin position="44"/>
        <end position="62"/>
    </location>
</feature>
<evidence type="ECO:0000313" key="3">
    <source>
        <dbReference type="EMBL" id="EAQ73466.2"/>
    </source>
</evidence>
<keyword evidence="1" id="KW-1133">Transmembrane helix</keyword>
<name>A0A0H3PBN4_CAMJJ</name>
<dbReference type="AlphaFoldDB" id="A0A0H3PBN4"/>
<dbReference type="Pfam" id="PF04028">
    <property type="entry name" value="DUF374"/>
    <property type="match status" value="1"/>
</dbReference>
<keyword evidence="1" id="KW-0812">Transmembrane</keyword>
<sequence length="216" mass="25275">MQSVWFYMGKSFKIHCLTYIIFILQWLIFLSCKKHYKGEKVDRKAGVILFWHGKLALMPFAFRHYRQKNKKAYVMISHHKDGEQIAKIIKLFGLDTVRGSTSRGASSALRAAFKVLEQNDDIVITPDGPRGPYHSISDGSIILAQKKELKIRILNYEANRFWEFKSWDKMIMPKPFSRITYSLSEPLDILSLDKEKAKEFLMEQFDKISLADQFKE</sequence>